<evidence type="ECO:0000313" key="2">
    <source>
        <dbReference type="Proteomes" id="UP000187367"/>
    </source>
</evidence>
<organism evidence="1 2">
    <name type="scientific">Bacillus swezeyi</name>
    <dbReference type="NCBI Taxonomy" id="1925020"/>
    <lineage>
        <taxon>Bacteria</taxon>
        <taxon>Bacillati</taxon>
        <taxon>Bacillota</taxon>
        <taxon>Bacilli</taxon>
        <taxon>Bacillales</taxon>
        <taxon>Bacillaceae</taxon>
        <taxon>Bacillus</taxon>
    </lineage>
</organism>
<dbReference type="Pfam" id="PF17326">
    <property type="entry name" value="DUF5365"/>
    <property type="match status" value="1"/>
</dbReference>
<evidence type="ECO:0008006" key="3">
    <source>
        <dbReference type="Google" id="ProtNLM"/>
    </source>
</evidence>
<accession>A0A1R1RVX9</accession>
<comment type="caution">
    <text evidence="1">The sequence shown here is derived from an EMBL/GenBank/DDBJ whole genome shotgun (WGS) entry which is preliminary data.</text>
</comment>
<keyword evidence="2" id="KW-1185">Reference proteome</keyword>
<reference evidence="1 2" key="1">
    <citation type="submission" date="2017-01" db="EMBL/GenBank/DDBJ databases">
        <title>Bacillus phylogenomics.</title>
        <authorList>
            <person name="Dunlap C."/>
        </authorList>
    </citation>
    <scope>NUCLEOTIDE SEQUENCE [LARGE SCALE GENOMIC DNA]</scope>
    <source>
        <strain evidence="1 2">NRRL B-41282</strain>
    </source>
</reference>
<proteinExistence type="predicted"/>
<evidence type="ECO:0000313" key="1">
    <source>
        <dbReference type="EMBL" id="OMI06185.1"/>
    </source>
</evidence>
<dbReference type="Proteomes" id="UP000187367">
    <property type="component" value="Unassembled WGS sequence"/>
</dbReference>
<sequence>MINVRIVKAATEEQETYIEELASELYQVLSMYFSKQKMKELKKQGTLDFKEYEYKGILDEAFQIITSLQLIHTLLTKSKRQWVLKDRELFDRNCQKLNECGLYFPLSSSDFNMLKTDADKQGIQLLM</sequence>
<accession>A0A1R1QND8</accession>
<name>A0A1R1RVX9_9BACI</name>
<dbReference type="OrthoDB" id="2966549at2"/>
<gene>
    <name evidence="1" type="ORF">BW143_09660</name>
</gene>
<protein>
    <recommendedName>
        <fullName evidence="3">YhcU family protein</fullName>
    </recommendedName>
</protein>
<dbReference type="AlphaFoldDB" id="A0A1R1RVX9"/>
<dbReference type="EMBL" id="MTJL01000016">
    <property type="protein sequence ID" value="OMI06185.1"/>
    <property type="molecule type" value="Genomic_DNA"/>
</dbReference>
<dbReference type="InterPro" id="IPR020355">
    <property type="entry name" value="Uncharacterised_YhcU"/>
</dbReference>